<dbReference type="InterPro" id="IPR044068">
    <property type="entry name" value="CB"/>
</dbReference>
<evidence type="ECO:0000313" key="5">
    <source>
        <dbReference type="EMBL" id="SVC37875.1"/>
    </source>
</evidence>
<protein>
    <recommendedName>
        <fullName evidence="4">Core-binding (CB) domain-containing protein</fullName>
    </recommendedName>
</protein>
<proteinExistence type="inferred from homology"/>
<keyword evidence="2" id="KW-0229">DNA integration</keyword>
<dbReference type="SUPFAM" id="SSF56349">
    <property type="entry name" value="DNA breaking-rejoining enzymes"/>
    <property type="match status" value="1"/>
</dbReference>
<keyword evidence="3" id="KW-0238">DNA-binding</keyword>
<comment type="similarity">
    <text evidence="1">Belongs to the 'phage' integrase family.</text>
</comment>
<reference evidence="5" key="1">
    <citation type="submission" date="2018-05" db="EMBL/GenBank/DDBJ databases">
        <authorList>
            <person name="Lanie J.A."/>
            <person name="Ng W.-L."/>
            <person name="Kazmierczak K.M."/>
            <person name="Andrzejewski T.M."/>
            <person name="Davidsen T.M."/>
            <person name="Wayne K.J."/>
            <person name="Tettelin H."/>
            <person name="Glass J.I."/>
            <person name="Rusch D."/>
            <person name="Podicherti R."/>
            <person name="Tsui H.-C.T."/>
            <person name="Winkler M.E."/>
        </authorList>
    </citation>
    <scope>NUCLEOTIDE SEQUENCE</scope>
</reference>
<sequence>MRGTIKKRARNSWTLWWDEPRGADGKRRQRNKTVTGPKRVAEAELRRILAELDAGSYVPPNKVTVRDLLERWLSEYVDVQVRPKTAEGYRMISELHIVPALGILSLNELHPSHVIRYQKSALVNGRRNGEGGLSAQTVKHHHRVLSQALEYGIGQGLLSRNVCKQVKAPKPAHKEMKVLTVEEIARLFETA</sequence>
<dbReference type="PROSITE" id="PS51900">
    <property type="entry name" value="CB"/>
    <property type="match status" value="1"/>
</dbReference>
<dbReference type="GO" id="GO:0003677">
    <property type="term" value="F:DNA binding"/>
    <property type="evidence" value="ECO:0007669"/>
    <property type="project" value="UniProtKB-KW"/>
</dbReference>
<organism evidence="5">
    <name type="scientific">marine metagenome</name>
    <dbReference type="NCBI Taxonomy" id="408172"/>
    <lineage>
        <taxon>unclassified sequences</taxon>
        <taxon>metagenomes</taxon>
        <taxon>ecological metagenomes</taxon>
    </lineage>
</organism>
<dbReference type="Gene3D" id="1.10.150.130">
    <property type="match status" value="1"/>
</dbReference>
<dbReference type="AlphaFoldDB" id="A0A382LQ32"/>
<name>A0A382LQ32_9ZZZZ</name>
<dbReference type="EMBL" id="UINC01088017">
    <property type="protein sequence ID" value="SVC37875.1"/>
    <property type="molecule type" value="Genomic_DNA"/>
</dbReference>
<evidence type="ECO:0000256" key="2">
    <source>
        <dbReference type="ARBA" id="ARBA00022908"/>
    </source>
</evidence>
<evidence type="ECO:0000256" key="1">
    <source>
        <dbReference type="ARBA" id="ARBA00008857"/>
    </source>
</evidence>
<feature type="non-terminal residue" evidence="5">
    <location>
        <position position="191"/>
    </location>
</feature>
<gene>
    <name evidence="5" type="ORF">METZ01_LOCUS290729</name>
</gene>
<evidence type="ECO:0000256" key="3">
    <source>
        <dbReference type="ARBA" id="ARBA00023125"/>
    </source>
</evidence>
<dbReference type="InterPro" id="IPR004107">
    <property type="entry name" value="Integrase_SAM-like_N"/>
</dbReference>
<dbReference type="GO" id="GO:0015074">
    <property type="term" value="P:DNA integration"/>
    <property type="evidence" value="ECO:0007669"/>
    <property type="project" value="UniProtKB-KW"/>
</dbReference>
<feature type="domain" description="Core-binding (CB)" evidence="4">
    <location>
        <begin position="63"/>
        <end position="153"/>
    </location>
</feature>
<dbReference type="Pfam" id="PF14659">
    <property type="entry name" value="Phage_int_SAM_3"/>
    <property type="match status" value="1"/>
</dbReference>
<dbReference type="InterPro" id="IPR010998">
    <property type="entry name" value="Integrase_recombinase_N"/>
</dbReference>
<accession>A0A382LQ32</accession>
<dbReference type="InterPro" id="IPR011010">
    <property type="entry name" value="DNA_brk_join_enz"/>
</dbReference>
<dbReference type="PANTHER" id="PTHR30629:SF2">
    <property type="entry name" value="PROPHAGE INTEGRASE INTS-RELATED"/>
    <property type="match status" value="1"/>
</dbReference>
<dbReference type="InterPro" id="IPR050808">
    <property type="entry name" value="Phage_Integrase"/>
</dbReference>
<evidence type="ECO:0000259" key="4">
    <source>
        <dbReference type="PROSITE" id="PS51900"/>
    </source>
</evidence>
<dbReference type="PANTHER" id="PTHR30629">
    <property type="entry name" value="PROPHAGE INTEGRASE"/>
    <property type="match status" value="1"/>
</dbReference>